<sequence length="189" mass="21743">MADSTQSEFDIVCVMRKAIKGKALAYHLAENPMEKDYEPLIMYFPYEEVLSTREDIAQSYPWWRMFFDGAANFKGVGNGAVLISELGQHYPTSTKIRFPYTNNIAVYETCILMIRMAVNMNIKELLVIGDSDLLIHLVQGEWTTKNVKIILYLQCVKELCNKFIKIEFKHVLRIQNEFANALATLSSMI</sequence>
<protein>
    <submittedName>
        <fullName evidence="2">Uncharacterized protein LOC142172160</fullName>
    </submittedName>
</protein>
<organism evidence="1 2">
    <name type="scientific">Nicotiana tabacum</name>
    <name type="common">Common tobacco</name>
    <dbReference type="NCBI Taxonomy" id="4097"/>
    <lineage>
        <taxon>Eukaryota</taxon>
        <taxon>Viridiplantae</taxon>
        <taxon>Streptophyta</taxon>
        <taxon>Embryophyta</taxon>
        <taxon>Tracheophyta</taxon>
        <taxon>Spermatophyta</taxon>
        <taxon>Magnoliopsida</taxon>
        <taxon>eudicotyledons</taxon>
        <taxon>Gunneridae</taxon>
        <taxon>Pentapetalae</taxon>
        <taxon>asterids</taxon>
        <taxon>lamiids</taxon>
        <taxon>Solanales</taxon>
        <taxon>Solanaceae</taxon>
        <taxon>Nicotianoideae</taxon>
        <taxon>Nicotianeae</taxon>
        <taxon>Nicotiana</taxon>
    </lineage>
</organism>
<dbReference type="Proteomes" id="UP000790787">
    <property type="component" value="Chromosome 17"/>
</dbReference>
<evidence type="ECO:0000313" key="1">
    <source>
        <dbReference type="Proteomes" id="UP000790787"/>
    </source>
</evidence>
<evidence type="ECO:0000313" key="2">
    <source>
        <dbReference type="RefSeq" id="XP_075092044.1"/>
    </source>
</evidence>
<proteinExistence type="predicted"/>
<accession>A0AC58T483</accession>
<reference evidence="2" key="2">
    <citation type="submission" date="2025-08" db="UniProtKB">
        <authorList>
            <consortium name="RefSeq"/>
        </authorList>
    </citation>
    <scope>IDENTIFICATION</scope>
    <source>
        <tissue evidence="2">Leaf</tissue>
    </source>
</reference>
<dbReference type="RefSeq" id="XP_075092044.1">
    <property type="nucleotide sequence ID" value="XM_075235943.1"/>
</dbReference>
<reference evidence="1" key="1">
    <citation type="journal article" date="2014" name="Nat. Commun.">
        <title>The tobacco genome sequence and its comparison with those of tomato and potato.</title>
        <authorList>
            <person name="Sierro N."/>
            <person name="Battey J.N."/>
            <person name="Ouadi S."/>
            <person name="Bakaher N."/>
            <person name="Bovet L."/>
            <person name="Willig A."/>
            <person name="Goepfert S."/>
            <person name="Peitsch M.C."/>
            <person name="Ivanov N.V."/>
        </authorList>
    </citation>
    <scope>NUCLEOTIDE SEQUENCE [LARGE SCALE GENOMIC DNA]</scope>
</reference>
<keyword evidence="1" id="KW-1185">Reference proteome</keyword>
<gene>
    <name evidence="2" type="primary">LOC142172160</name>
</gene>
<name>A0AC58T483_TOBAC</name>